<sequence>MSQSRKSLSTGALVAIAIGLGAAVGAAGIYWKASPSGNAPGQESLASAGAAACKADPAMPAALKPLAKGEVAAMTVRDEPVVLPELAFVSEQGEGLTLADFSGQALLVNLWATWCAPCRAEMPALAELQSELGDEDFKVLAINIDTGDVAKPKAFLDEIGVANLGLYRDASMGVFNTLKKVGLAFGLPVTLMIGKDGCMLGAMNGPAEWASADAKALVEGLKDI</sequence>
<dbReference type="InterPro" id="IPR017937">
    <property type="entry name" value="Thioredoxin_CS"/>
</dbReference>
<dbReference type="Proteomes" id="UP000219465">
    <property type="component" value="Unassembled WGS sequence"/>
</dbReference>
<evidence type="ECO:0000313" key="5">
    <source>
        <dbReference type="Proteomes" id="UP000219465"/>
    </source>
</evidence>
<dbReference type="EMBL" id="OCPC01000002">
    <property type="protein sequence ID" value="SOE16640.1"/>
    <property type="molecule type" value="Genomic_DNA"/>
</dbReference>
<evidence type="ECO:0000259" key="3">
    <source>
        <dbReference type="PROSITE" id="PS51352"/>
    </source>
</evidence>
<keyword evidence="2" id="KW-0812">Transmembrane</keyword>
<organism evidence="4 5">
    <name type="scientific">Hoeflea halophila</name>
    <dbReference type="NCBI Taxonomy" id="714899"/>
    <lineage>
        <taxon>Bacteria</taxon>
        <taxon>Pseudomonadati</taxon>
        <taxon>Pseudomonadota</taxon>
        <taxon>Alphaproteobacteria</taxon>
        <taxon>Hyphomicrobiales</taxon>
        <taxon>Rhizobiaceae</taxon>
        <taxon>Hoeflea</taxon>
    </lineage>
</organism>
<dbReference type="RefSeq" id="WP_097106658.1">
    <property type="nucleotide sequence ID" value="NZ_OCPC01000002.1"/>
</dbReference>
<evidence type="ECO:0000256" key="2">
    <source>
        <dbReference type="SAM" id="Phobius"/>
    </source>
</evidence>
<dbReference type="InterPro" id="IPR000866">
    <property type="entry name" value="AhpC/TSA"/>
</dbReference>
<dbReference type="OrthoDB" id="9799347at2"/>
<dbReference type="GO" id="GO:0016209">
    <property type="term" value="F:antioxidant activity"/>
    <property type="evidence" value="ECO:0007669"/>
    <property type="project" value="InterPro"/>
</dbReference>
<dbReference type="GO" id="GO:0016853">
    <property type="term" value="F:isomerase activity"/>
    <property type="evidence" value="ECO:0007669"/>
    <property type="project" value="UniProtKB-KW"/>
</dbReference>
<dbReference type="PANTHER" id="PTHR42852">
    <property type="entry name" value="THIOL:DISULFIDE INTERCHANGE PROTEIN DSBE"/>
    <property type="match status" value="1"/>
</dbReference>
<dbReference type="InterPro" id="IPR036249">
    <property type="entry name" value="Thioredoxin-like_sf"/>
</dbReference>
<name>A0A286I983_9HYPH</name>
<dbReference type="GO" id="GO:0015036">
    <property type="term" value="F:disulfide oxidoreductase activity"/>
    <property type="evidence" value="ECO:0007669"/>
    <property type="project" value="UniProtKB-ARBA"/>
</dbReference>
<dbReference type="Pfam" id="PF00578">
    <property type="entry name" value="AhpC-TSA"/>
    <property type="match status" value="1"/>
</dbReference>
<keyword evidence="2" id="KW-1133">Transmembrane helix</keyword>
<dbReference type="Gene3D" id="3.40.30.10">
    <property type="entry name" value="Glutaredoxin"/>
    <property type="match status" value="1"/>
</dbReference>
<evidence type="ECO:0000313" key="4">
    <source>
        <dbReference type="EMBL" id="SOE16640.1"/>
    </source>
</evidence>
<proteinExistence type="predicted"/>
<protein>
    <submittedName>
        <fullName evidence="4">Thiol-disulfide isomerase/thioredoxin</fullName>
    </submittedName>
</protein>
<dbReference type="CDD" id="cd02966">
    <property type="entry name" value="TlpA_like_family"/>
    <property type="match status" value="1"/>
</dbReference>
<feature type="transmembrane region" description="Helical" evidence="2">
    <location>
        <begin position="12"/>
        <end position="31"/>
    </location>
</feature>
<dbReference type="SUPFAM" id="SSF52833">
    <property type="entry name" value="Thioredoxin-like"/>
    <property type="match status" value="1"/>
</dbReference>
<reference evidence="5" key="1">
    <citation type="submission" date="2017-08" db="EMBL/GenBank/DDBJ databases">
        <authorList>
            <person name="Varghese N."/>
            <person name="Submissions S."/>
        </authorList>
    </citation>
    <scope>NUCLEOTIDE SEQUENCE [LARGE SCALE GENOMIC DNA]</scope>
    <source>
        <strain evidence="5">KCTC 23107</strain>
    </source>
</reference>
<keyword evidence="5" id="KW-1185">Reference proteome</keyword>
<gene>
    <name evidence="4" type="ORF">SAMN05877838_1519</name>
</gene>
<dbReference type="PROSITE" id="PS51352">
    <property type="entry name" value="THIOREDOXIN_2"/>
    <property type="match status" value="1"/>
</dbReference>
<dbReference type="PROSITE" id="PS00194">
    <property type="entry name" value="THIOREDOXIN_1"/>
    <property type="match status" value="1"/>
</dbReference>
<keyword evidence="2" id="KW-0472">Membrane</keyword>
<keyword evidence="1" id="KW-0676">Redox-active center</keyword>
<accession>A0A286I983</accession>
<dbReference type="InterPro" id="IPR013766">
    <property type="entry name" value="Thioredoxin_domain"/>
</dbReference>
<dbReference type="PANTHER" id="PTHR42852:SF17">
    <property type="entry name" value="THIOREDOXIN-LIKE PROTEIN HI_1115"/>
    <property type="match status" value="1"/>
</dbReference>
<feature type="domain" description="Thioredoxin" evidence="3">
    <location>
        <begin position="52"/>
        <end position="223"/>
    </location>
</feature>
<dbReference type="InterPro" id="IPR050553">
    <property type="entry name" value="Thioredoxin_ResA/DsbE_sf"/>
</dbReference>
<dbReference type="NCBIfam" id="NF047696">
    <property type="entry name" value="ThlDiSintTplARhiz"/>
    <property type="match status" value="1"/>
</dbReference>
<dbReference type="AlphaFoldDB" id="A0A286I983"/>
<keyword evidence="4" id="KW-0413">Isomerase</keyword>
<evidence type="ECO:0000256" key="1">
    <source>
        <dbReference type="ARBA" id="ARBA00023284"/>
    </source>
</evidence>